<evidence type="ECO:0000313" key="1">
    <source>
        <dbReference type="EMBL" id="SVE33720.1"/>
    </source>
</evidence>
<organism evidence="1">
    <name type="scientific">marine metagenome</name>
    <dbReference type="NCBI Taxonomy" id="408172"/>
    <lineage>
        <taxon>unclassified sequences</taxon>
        <taxon>metagenomes</taxon>
        <taxon>ecological metagenomes</taxon>
    </lineage>
</organism>
<dbReference type="AlphaFoldDB" id="A0A383CNW7"/>
<proteinExistence type="predicted"/>
<feature type="non-terminal residue" evidence="1">
    <location>
        <position position="22"/>
    </location>
</feature>
<sequence>MSGIELYKRLLVYALPYRWVFI</sequence>
<name>A0A383CNW7_9ZZZZ</name>
<protein>
    <submittedName>
        <fullName evidence="1">Uncharacterized protein</fullName>
    </submittedName>
</protein>
<accession>A0A383CNW7</accession>
<dbReference type="EMBL" id="UINC01210310">
    <property type="protein sequence ID" value="SVE33720.1"/>
    <property type="molecule type" value="Genomic_DNA"/>
</dbReference>
<reference evidence="1" key="1">
    <citation type="submission" date="2018-05" db="EMBL/GenBank/DDBJ databases">
        <authorList>
            <person name="Lanie J.A."/>
            <person name="Ng W.-L."/>
            <person name="Kazmierczak K.M."/>
            <person name="Andrzejewski T.M."/>
            <person name="Davidsen T.M."/>
            <person name="Wayne K.J."/>
            <person name="Tettelin H."/>
            <person name="Glass J.I."/>
            <person name="Rusch D."/>
            <person name="Podicherti R."/>
            <person name="Tsui H.-C.T."/>
            <person name="Winkler M.E."/>
        </authorList>
    </citation>
    <scope>NUCLEOTIDE SEQUENCE</scope>
</reference>
<gene>
    <name evidence="1" type="ORF">METZ01_LOCUS486574</name>
</gene>